<dbReference type="Proteomes" id="UP000019151">
    <property type="component" value="Chromosome"/>
</dbReference>
<dbReference type="KEGG" id="gba:J421_2047"/>
<sequence>MHDEIDGIDSGPSGLGDWPTVKQRNGVQQAVGHLLDALAPERPPARGAEPRAPSLRRVRTPRGCILQTATRAVTVSWFPSTSVQASLGELQVVVWQGTVSVPGSANRERGGAVALKQAVLEPALTAGEAWGWRGEDGTVLDTEALAERCKTMLED</sequence>
<proteinExistence type="predicted"/>
<dbReference type="RefSeq" id="WP_025411079.1">
    <property type="nucleotide sequence ID" value="NZ_CP007128.1"/>
</dbReference>
<evidence type="ECO:0000313" key="2">
    <source>
        <dbReference type="EMBL" id="AHG89584.1"/>
    </source>
</evidence>
<protein>
    <submittedName>
        <fullName evidence="2">Uncharacterized protein</fullName>
    </submittedName>
</protein>
<organism evidence="2 3">
    <name type="scientific">Gemmatirosa kalamazoonensis</name>
    <dbReference type="NCBI Taxonomy" id="861299"/>
    <lineage>
        <taxon>Bacteria</taxon>
        <taxon>Pseudomonadati</taxon>
        <taxon>Gemmatimonadota</taxon>
        <taxon>Gemmatimonadia</taxon>
        <taxon>Gemmatimonadales</taxon>
        <taxon>Gemmatimonadaceae</taxon>
        <taxon>Gemmatirosa</taxon>
    </lineage>
</organism>
<reference evidence="2 3" key="1">
    <citation type="journal article" date="2014" name="Genome Announc.">
        <title>Genome Sequence and Methylome of Soil Bacterium Gemmatirosa kalamazoonensis KBS708T, a Member of the Rarely Cultivated Gemmatimonadetes Phylum.</title>
        <authorList>
            <person name="Debruyn J.M."/>
            <person name="Radosevich M."/>
            <person name="Wommack K.E."/>
            <person name="Polson S.W."/>
            <person name="Hauser L.J."/>
            <person name="Fawaz M.N."/>
            <person name="Korlach J."/>
            <person name="Tsai Y.C."/>
        </authorList>
    </citation>
    <scope>NUCLEOTIDE SEQUENCE [LARGE SCALE GENOMIC DNA]</scope>
    <source>
        <strain evidence="2 3">KBS708</strain>
    </source>
</reference>
<evidence type="ECO:0000313" key="3">
    <source>
        <dbReference type="Proteomes" id="UP000019151"/>
    </source>
</evidence>
<dbReference type="AlphaFoldDB" id="W0REQ0"/>
<accession>W0REQ0</accession>
<evidence type="ECO:0000256" key="1">
    <source>
        <dbReference type="SAM" id="MobiDB-lite"/>
    </source>
</evidence>
<dbReference type="EMBL" id="CP007128">
    <property type="protein sequence ID" value="AHG89584.1"/>
    <property type="molecule type" value="Genomic_DNA"/>
</dbReference>
<gene>
    <name evidence="2" type="ORF">J421_2047</name>
</gene>
<dbReference type="HOGENOM" id="CLU_1692965_0_0_0"/>
<feature type="region of interest" description="Disordered" evidence="1">
    <location>
        <begin position="1"/>
        <end position="21"/>
    </location>
</feature>
<dbReference type="InParanoid" id="W0REQ0"/>
<name>W0REQ0_9BACT</name>
<keyword evidence="3" id="KW-1185">Reference proteome</keyword>